<evidence type="ECO:0000256" key="1">
    <source>
        <dbReference type="ARBA" id="ARBA00022603"/>
    </source>
</evidence>
<dbReference type="InterPro" id="IPR012340">
    <property type="entry name" value="NA-bd_OB-fold"/>
</dbReference>
<dbReference type="GO" id="GO:0008173">
    <property type="term" value="F:RNA methyltransferase activity"/>
    <property type="evidence" value="ECO:0007669"/>
    <property type="project" value="InterPro"/>
</dbReference>
<dbReference type="Gene3D" id="3.40.50.150">
    <property type="entry name" value="Vaccinia Virus protein VP39"/>
    <property type="match status" value="1"/>
</dbReference>
<dbReference type="PANTHER" id="PTHR11061">
    <property type="entry name" value="RNA M5U METHYLTRANSFERASE"/>
    <property type="match status" value="1"/>
</dbReference>
<dbReference type="GO" id="GO:0032259">
    <property type="term" value="P:methylation"/>
    <property type="evidence" value="ECO:0007669"/>
    <property type="project" value="UniProtKB-KW"/>
</dbReference>
<organism evidence="5">
    <name type="scientific">marine metagenome</name>
    <dbReference type="NCBI Taxonomy" id="408172"/>
    <lineage>
        <taxon>unclassified sequences</taxon>
        <taxon>metagenomes</taxon>
        <taxon>ecological metagenomes</taxon>
    </lineage>
</organism>
<dbReference type="Pfam" id="PF01938">
    <property type="entry name" value="TRAM"/>
    <property type="match status" value="1"/>
</dbReference>
<sequence length="171" mass="19238">MSETVSIKKGVDVDLNIESLAFGGMGVAHLGDIVTFVKNAIPGQKVTARITKKRSSYLEARSLEVLNQSPHFIDVKCEHFADCGGCTFQNLDYAQQTMAKEMQVKDIFRRIGGFPDAECKPIITCDDTFHYRNKMEFTFSNQEYVPESEKEREPVGFALGLHAPGRWDKIL</sequence>
<evidence type="ECO:0000259" key="4">
    <source>
        <dbReference type="PROSITE" id="PS50926"/>
    </source>
</evidence>
<dbReference type="PROSITE" id="PS50926">
    <property type="entry name" value="TRAM"/>
    <property type="match status" value="1"/>
</dbReference>
<reference evidence="5" key="1">
    <citation type="submission" date="2018-05" db="EMBL/GenBank/DDBJ databases">
        <authorList>
            <person name="Lanie J.A."/>
            <person name="Ng W.-L."/>
            <person name="Kazmierczak K.M."/>
            <person name="Andrzejewski T.M."/>
            <person name="Davidsen T.M."/>
            <person name="Wayne K.J."/>
            <person name="Tettelin H."/>
            <person name="Glass J.I."/>
            <person name="Rusch D."/>
            <person name="Podicherti R."/>
            <person name="Tsui H.-C.T."/>
            <person name="Winkler M.E."/>
        </authorList>
    </citation>
    <scope>NUCLEOTIDE SEQUENCE</scope>
</reference>
<keyword evidence="1" id="KW-0489">Methyltransferase</keyword>
<dbReference type="SUPFAM" id="SSF50249">
    <property type="entry name" value="Nucleic acid-binding proteins"/>
    <property type="match status" value="1"/>
</dbReference>
<feature type="non-terminal residue" evidence="5">
    <location>
        <position position="171"/>
    </location>
</feature>
<evidence type="ECO:0000313" key="5">
    <source>
        <dbReference type="EMBL" id="SVD91804.1"/>
    </source>
</evidence>
<protein>
    <recommendedName>
        <fullName evidence="4">TRAM domain-containing protein</fullName>
    </recommendedName>
</protein>
<evidence type="ECO:0000256" key="2">
    <source>
        <dbReference type="ARBA" id="ARBA00022679"/>
    </source>
</evidence>
<dbReference type="PROSITE" id="PS51687">
    <property type="entry name" value="SAM_MT_RNA_M5U"/>
    <property type="match status" value="1"/>
</dbReference>
<evidence type="ECO:0000256" key="3">
    <source>
        <dbReference type="ARBA" id="ARBA00022691"/>
    </source>
</evidence>
<dbReference type="InterPro" id="IPR010280">
    <property type="entry name" value="U5_MeTrfase_fam"/>
</dbReference>
<dbReference type="SUPFAM" id="SSF53335">
    <property type="entry name" value="S-adenosyl-L-methionine-dependent methyltransferases"/>
    <property type="match status" value="1"/>
</dbReference>
<dbReference type="InterPro" id="IPR002792">
    <property type="entry name" value="TRAM_dom"/>
</dbReference>
<dbReference type="PANTHER" id="PTHR11061:SF30">
    <property type="entry name" value="TRNA (URACIL(54)-C(5))-METHYLTRANSFERASE"/>
    <property type="match status" value="1"/>
</dbReference>
<dbReference type="GO" id="GO:0006396">
    <property type="term" value="P:RNA processing"/>
    <property type="evidence" value="ECO:0007669"/>
    <property type="project" value="InterPro"/>
</dbReference>
<dbReference type="Gene3D" id="2.40.50.140">
    <property type="entry name" value="Nucleic acid-binding proteins"/>
    <property type="match status" value="1"/>
</dbReference>
<gene>
    <name evidence="5" type="ORF">METZ01_LOCUS444658</name>
</gene>
<dbReference type="AlphaFoldDB" id="A0A382Z8G0"/>
<feature type="domain" description="TRAM" evidence="4">
    <location>
        <begin position="6"/>
        <end position="64"/>
    </location>
</feature>
<keyword evidence="2" id="KW-0808">Transferase</keyword>
<dbReference type="InterPro" id="IPR029063">
    <property type="entry name" value="SAM-dependent_MTases_sf"/>
</dbReference>
<accession>A0A382Z8G0</accession>
<keyword evidence="3" id="KW-0949">S-adenosyl-L-methionine</keyword>
<dbReference type="EMBL" id="UINC01181883">
    <property type="protein sequence ID" value="SVD91804.1"/>
    <property type="molecule type" value="Genomic_DNA"/>
</dbReference>
<proteinExistence type="predicted"/>
<name>A0A382Z8G0_9ZZZZ</name>